<organism evidence="3 4">
    <name type="scientific">Pelomonas candidula</name>
    <dbReference type="NCBI Taxonomy" id="3299025"/>
    <lineage>
        <taxon>Bacteria</taxon>
        <taxon>Pseudomonadati</taxon>
        <taxon>Pseudomonadota</taxon>
        <taxon>Betaproteobacteria</taxon>
        <taxon>Burkholderiales</taxon>
        <taxon>Sphaerotilaceae</taxon>
        <taxon>Roseateles</taxon>
    </lineage>
</organism>
<dbReference type="Gene3D" id="2.160.20.10">
    <property type="entry name" value="Single-stranded right-handed beta-helix, Pectin lyase-like"/>
    <property type="match status" value="2"/>
</dbReference>
<dbReference type="SMART" id="SM00736">
    <property type="entry name" value="CADG"/>
    <property type="match status" value="1"/>
</dbReference>
<keyword evidence="4" id="KW-1185">Reference proteome</keyword>
<gene>
    <name evidence="3" type="ORF">ACG04R_06040</name>
</gene>
<dbReference type="SUPFAM" id="SSF49313">
    <property type="entry name" value="Cadherin-like"/>
    <property type="match status" value="1"/>
</dbReference>
<evidence type="ECO:0000259" key="1">
    <source>
        <dbReference type="SMART" id="SM00736"/>
    </source>
</evidence>
<dbReference type="InterPro" id="IPR041248">
    <property type="entry name" value="YDG"/>
</dbReference>
<dbReference type="InterPro" id="IPR006644">
    <property type="entry name" value="Cadg"/>
</dbReference>
<feature type="domain" description="Dystroglycan-type cadherin-like" evidence="1">
    <location>
        <begin position="3880"/>
        <end position="3973"/>
    </location>
</feature>
<comment type="caution">
    <text evidence="3">The sequence shown here is derived from an EMBL/GenBank/DDBJ whole genome shotgun (WGS) entry which is preliminary data.</text>
</comment>
<evidence type="ECO:0000259" key="2">
    <source>
        <dbReference type="SMART" id="SM00912"/>
    </source>
</evidence>
<dbReference type="EMBL" id="JBIGIC010000002">
    <property type="protein sequence ID" value="MFG6486225.1"/>
    <property type="molecule type" value="Genomic_DNA"/>
</dbReference>
<dbReference type="Pfam" id="PF18676">
    <property type="entry name" value="MBG_2"/>
    <property type="match status" value="3"/>
</dbReference>
<feature type="domain" description="Filamentous haemagglutinin FhaB/tRNA nuclease CdiA-like TPS" evidence="2">
    <location>
        <begin position="58"/>
        <end position="170"/>
    </location>
</feature>
<dbReference type="InterPro" id="IPR013783">
    <property type="entry name" value="Ig-like_fold"/>
</dbReference>
<protein>
    <submittedName>
        <fullName evidence="3">YDG domain-containing protein</fullName>
    </submittedName>
</protein>
<dbReference type="RefSeq" id="WP_394407222.1">
    <property type="nucleotide sequence ID" value="NZ_JBIGIC010000002.1"/>
</dbReference>
<dbReference type="NCBIfam" id="TIGR01901">
    <property type="entry name" value="adhes_NPXG"/>
    <property type="match status" value="1"/>
</dbReference>
<dbReference type="InterPro" id="IPR012334">
    <property type="entry name" value="Pectin_lyas_fold"/>
</dbReference>
<dbReference type="SMART" id="SM00912">
    <property type="entry name" value="Haemagg_act"/>
    <property type="match status" value="1"/>
</dbReference>
<dbReference type="Pfam" id="PF18657">
    <property type="entry name" value="YDG"/>
    <property type="match status" value="10"/>
</dbReference>
<dbReference type="Gene3D" id="2.60.40.10">
    <property type="entry name" value="Immunoglobulins"/>
    <property type="match status" value="1"/>
</dbReference>
<name>A0ABW7H8I0_9BURK</name>
<dbReference type="Pfam" id="PF18888">
    <property type="entry name" value="DUF5650"/>
    <property type="match status" value="15"/>
</dbReference>
<evidence type="ECO:0000313" key="3">
    <source>
        <dbReference type="EMBL" id="MFG6486225.1"/>
    </source>
</evidence>
<evidence type="ECO:0000313" key="4">
    <source>
        <dbReference type="Proteomes" id="UP001606134"/>
    </source>
</evidence>
<reference evidence="3 4" key="1">
    <citation type="submission" date="2024-08" db="EMBL/GenBank/DDBJ databases">
        <authorList>
            <person name="Lu H."/>
        </authorList>
    </citation>
    <scope>NUCLEOTIDE SEQUENCE [LARGE SCALE GENOMIC DNA]</scope>
    <source>
        <strain evidence="3 4">BYS78W</strain>
    </source>
</reference>
<dbReference type="SUPFAM" id="SSF51126">
    <property type="entry name" value="Pectin lyase-like"/>
    <property type="match status" value="1"/>
</dbReference>
<dbReference type="InterPro" id="IPR008638">
    <property type="entry name" value="FhaB/CdiA-like_TPS"/>
</dbReference>
<dbReference type="InterPro" id="IPR011050">
    <property type="entry name" value="Pectin_lyase_fold/virulence"/>
</dbReference>
<dbReference type="InterPro" id="IPR015919">
    <property type="entry name" value="Cadherin-like_sf"/>
</dbReference>
<dbReference type="InterPro" id="IPR024973">
    <property type="entry name" value="ESPR"/>
</dbReference>
<sequence>MNRAFRLVWSEAAGGYVAVAELVSGRGKGRSGASKAVASVVLAGAALSAWAQATPPPATALPQGGTVTQGQAQWTQNGARLDVTQGSAKAAINWQSFDIGAQAEVRFLQPNASSVALNRVVGSNVSQVFGKLTANGQVLLVNPNGIVFGQGSQVDVGGLVASTMNLSDEDFMAGRLRFTRGSGSASVVNQGTLTAADGGYIALLAPEVRNEGVVSARLGTVALAGGDAVTLNFDGSQLLGIKVDPSTLDTLIENRQALVADGGQVILAAGAARQLLQQAVAGGSSASQMLEQDGVVRLVSNSGSISAQGGRVSLSGGNLDVSGAITARDGGSIQLQGDYVGQSARLDVSSATGAGGSVQLQADTVIQTTQAAIVADGATAGGRIAITGSTGADSSATIYSSAQLSAQSSAGTGGSIDLTAASVQLRAATLDASGAQGGRLRIGGGFHGADADLGNATTVGINAATTLRADANGTQGNGGQVVVWSDAKTMFAGSLSARGGSQGGAGGQAEVSGKQDLVFQGLADLSSRDGRNGQLLLDPRNILVDNASAALATLDLSDPTPGTTNGFGSTVQVLTNGNVVVTAPSANTGATTLTGATYLFNSQTGALLANLRGTSQGDRIGSGGIKVLGNGNYLVLSPDYGTVTSKTVTSYDSQDSNGTGAAPVASRAYALVDSTTASAGAITWQSLSGSGSSSVSSGNSLVGSTANSDSMTRYGYSSLTVTNQGSVTVTANDRVGAADVLDAGGNYVVRPGTTITELTDGNLVIGVPTWFNGRGAVAWMNATNGQLAAGAAGGVISSSNALVGSTPNRTLAPVDTAASDSSKKVYVLGQRTPSNPLYTPVDLDRFGNASLPLQYSDGGTNRRTTPPGAAGDLVGQVIVPLPGGGYAIDSPLWTNGSATYAGAVTWAGVGGAVGTIGSGNSLVGSSAYDFVGSGGVKTVGGTGQNYVVVSPYWSGNGNTAAGRYLENNPNGAVTWVDGSNGQPFSAGTAGAAVSSSNSLIGAGGDGVGAYLLSGSSPYSSYDYNTSSSISTTTSSTRQISALTGGLRQLANGNYLVDATSWSASAGAVTFGAGGTGVAGVVSSSNSLVGSTASDQVGQYIVELANSNYAVVSQHWDDGATVEAGAVTWGSGTSGRTGAVSSSNSLVGSGAYESVGSGGVMAVGALGTNGQRTNYIVLSPQWGNRSGNAQTTVAYGAVTWVDGSTGQAFGAGSTGATVSSSNSLVGNHAGDYIGSVHYADNRSGNYNSSANGPYYTSLGNWDALLTASVSVLSDGNYVVRSPNWDSGKGAATLGTGGTGLAGNVSASNSLVGATSDVTSVSTTNQTRGGVSWTDVTTYLTTTGDHVGLLGGALNGGSYLVASPFWGSGKGAITWLGSGNTTGTVSSSNSLVGSTADTFNNANHTAITAVGDRLGTLATTAWATPTVSSGTVSGNATSTTTIRPVGPYVGTASTATFGSNYSVPQPQPLLVQPDGYGGFYSGFVLNVTPIYQQLSNGNVLVASPNWNNTGAAQAGAVTWINGSNGQLAGGASGGVLSASNSLVGSHAGDYIGFRLPIDGVTELTNGNFVLSNSQWWSERGAVTWGSGTAGVTGTISASNSLVGTTPSTSVQQPTGNYKLLGMTDSADYINRYIEGKGFNYDWPDRVTTMDGDRVGWGGVKALADGNAVVASPFWGSTAAWDQFSAPSSKGAASWINGSNGQLKDGSAGGTVSATNSLVGAVAGDAVSYSAFIDPNSAQHFAYGGITTLGAGNYAVASPWWSNGSATGAGAVTFGPTGGIAGVVSASNSLVGSTNGDHLGMATSLYDSYLGVSSVINGVMAVTANGQTNYVVRSSNWTNTADRSGGGAGAGAVTWVDGTTGRAYGESATGATVSASNSLVGNAAGDGVGANFMTLTHNGSATGDLLFLSAADYCGIDGYGAVTLLSGAQGAAGQVGWRNSILGLAQSGLGQNTSTVGTGTLTSDIQVAMLPTAVTSAERVAYRPLIWAAPNSTSGKNSSHLFAATLVDETASGGSVVTPIHNAGGANWNGNRFVPDGSAYTASGGSTSTGLLGFSANASTDIVITPSAITGMLDAGTNVTLQANNDIRVARAITSSASGAGGNLTLEAGRSVYVDANITTDNGNLSLIANQGAAQGVVDANCSSCVSEIVQRAGTTLDAGTGQLAITLKKSTDKTSNAAGDIVLDDLRGASITVTNAGLNASSQGRGVRFQSGAFIGSSGTNSLVFQVGGYTAQGGGLLLAGDTQLVGANGGTLQVAAADPTLTAALGATNNGFGILASEIGAVIQQSTGFTDLKFGRADQSGATSVSTLDFTQAGMKRGAATLDADVSLLGGSGGVTVGSAISSGEATGRRLALQSNGGTLALGTNTLTASTGVLELGTGTAGTVTQGASGAISAGQLILSGTGTATLTGSGNAVGTVAGQLGSGTLKNAASTLTVGSVDGVNGLAFTSGGTLQAAGASSDVVLNQALSTGSGDLVVAAGRNFVNNLATDTGLSVGSGRYLVYSSSPTGTTEGMSSYSKHYNQTYTAGSTPGYAGSGNWFLYSTAPTLTVSVGAGSSITYGDSGSAPGVSITGFIDGDTQGSATTGSLNFTSSGYVPSSAGYQPAGTYTVNLTGQGTFASSLGYQITVNTGSSNFTINPKAINVAGLTAANKVYDGTTTAQVSGAATLSGGGANASDGKALNGDDVYITGSASGAFADRNAGTGKSVTLGGLTLGGGDAGNYTISAGSVQADITPKALTASGLSVAASRAYNGGVAATSIGTAALLASETAGSGSTADGKPYSLDTVSISGTATATYNSSQVALASQVQFGGLTLSGTNAGNYTLTLGTQAATITPKALTVTGTSVANKVYDGLTAASLSGGSLVGIVGADTVTLTQAGSFADKNAGTAKAVTAADTLGGTDAGNYSVTQPTGLTADITPKALTVTGTTVANKVYDGLLLASLSGGSLVGIVGADTVTLTQTGSFADKNVGTAKAVTATETLGGGDAGNYSVTQPTGLTADITPKALTVTGTSVANKVYDGLTAASLSGGSLVGIVGADTVTLTQAGSFADKNAGTAKAVTAADTLGGGDAGNYSVTQPTGLTADITPKALTVTGTTVANKVYDGLLLASLSGGSLVGIVGADTVTLTQTGSFVDKNVGTAKAVTATDTLGGGDAGNYSVTQPTGLTADITPKALTVTGTTVANKVYDGLTAASLSGGSLVGIVGADTVTLTQAGSFADKNAGTAKAVTAADTLGGGDAGNYSVTQPTGLTADITPKALTVTGTTVANKVYDGLLLASLSGGSLVGIVGADTVTLTQTGSFVDKNVGTAKAVTATDTLGGSDAGNYSVTQPTGLTADITPKALTVTGTTVANKVYDGLLLASLSGGSLVGIVGADTVTLTQAGSFADKNVGTAKTVTAADTLGGADAGNYSVTQPTGLTADITPKALSMQGLQGQDKVYDGTLTATVSQQSLQWVGLVSGDQVLLGSVSGSFVDKNAGSGKTVTLTTTLGGADLGNYTVTPQASTTANITPRSLTVTADNQTKTYGAAEPTLTYQLGGQGLVAGDTAAGSLAGQLATDTGAAATAGSHVITLGTLSTNANYQITQFVPATLAVSKAPLTISLDAQTKVYGAAEPTVTWSVDATQLKYADTAGVVQLTSSSMPTGAQATAGTHVITGQASAANYVVSVSDGVLTVTKAPLTVTADDKVKTAGEQDPALTWSVNTGQLRYQDTAAVVQNATLTAPTGAGVPPGSYPIQITGATAQNYQLTLVDGVLTVKPSPAVKSENLESQIVDVPRTTLPYVTVTQPVITVASPTLTDLPIGPPGSVTVLGVGVGGGLGTGGAGVPAIDGLTPPANPTPPVLSATTPIDPTNVPLSSAAVPAPTLPGTDSAMGASQAARLAVVLPMLQVQGSELNTGLPTSRLFSPPPGIQVTYSAKLANGQPLPGWLRFNPANGQLEGTPPAGVGDVEIQITARTSDGQSAVARVRVNRPRVRQ</sequence>
<dbReference type="Proteomes" id="UP001606134">
    <property type="component" value="Unassembled WGS sequence"/>
</dbReference>
<dbReference type="InterPro" id="IPR041286">
    <property type="entry name" value="MBG_2"/>
</dbReference>
<accession>A0ABW7H8I0</accession>
<dbReference type="Pfam" id="PF13018">
    <property type="entry name" value="ESPR"/>
    <property type="match status" value="1"/>
</dbReference>
<dbReference type="Pfam" id="PF05860">
    <property type="entry name" value="TPS"/>
    <property type="match status" value="1"/>
</dbReference>
<proteinExistence type="predicted"/>
<dbReference type="InterPro" id="IPR043710">
    <property type="entry name" value="DUF5650"/>
</dbReference>